<accession>A0A9J5WX94</accession>
<proteinExistence type="predicted"/>
<gene>
    <name evidence="1" type="ORF">H5410_051029</name>
</gene>
<dbReference type="OrthoDB" id="1750433at2759"/>
<keyword evidence="2" id="KW-1185">Reference proteome</keyword>
<dbReference type="PANTHER" id="PTHR33116">
    <property type="entry name" value="REVERSE TRANSCRIPTASE ZINC-BINDING DOMAIN-CONTAINING PROTEIN-RELATED-RELATED"/>
    <property type="match status" value="1"/>
</dbReference>
<evidence type="ECO:0000313" key="2">
    <source>
        <dbReference type="Proteomes" id="UP000824120"/>
    </source>
</evidence>
<evidence type="ECO:0000313" key="1">
    <source>
        <dbReference type="EMBL" id="KAG5580402.1"/>
    </source>
</evidence>
<comment type="caution">
    <text evidence="1">The sequence shown here is derived from an EMBL/GenBank/DDBJ whole genome shotgun (WGS) entry which is preliminary data.</text>
</comment>
<dbReference type="Proteomes" id="UP000824120">
    <property type="component" value="Chromosome 10"/>
</dbReference>
<dbReference type="AlphaFoldDB" id="A0A9J5WX94"/>
<name>A0A9J5WX94_SOLCO</name>
<sequence>MINKVVNRITRWQSKMLSYEGKATLVKHVLQTLPIHLLSAIFPPSTTINQNQGIMANFFWALRNDKKKYHSSFWKNCTFPDYEGGIGVRLMSDVCQSFQYKQWWNFRSKQTLLGNFLKEK</sequence>
<dbReference type="PANTHER" id="PTHR33116:SF82">
    <property type="entry name" value="RNASE H FAMILY PROTEIN"/>
    <property type="match status" value="1"/>
</dbReference>
<organism evidence="1 2">
    <name type="scientific">Solanum commersonii</name>
    <name type="common">Commerson's wild potato</name>
    <name type="synonym">Commerson's nightshade</name>
    <dbReference type="NCBI Taxonomy" id="4109"/>
    <lineage>
        <taxon>Eukaryota</taxon>
        <taxon>Viridiplantae</taxon>
        <taxon>Streptophyta</taxon>
        <taxon>Embryophyta</taxon>
        <taxon>Tracheophyta</taxon>
        <taxon>Spermatophyta</taxon>
        <taxon>Magnoliopsida</taxon>
        <taxon>eudicotyledons</taxon>
        <taxon>Gunneridae</taxon>
        <taxon>Pentapetalae</taxon>
        <taxon>asterids</taxon>
        <taxon>lamiids</taxon>
        <taxon>Solanales</taxon>
        <taxon>Solanaceae</taxon>
        <taxon>Solanoideae</taxon>
        <taxon>Solaneae</taxon>
        <taxon>Solanum</taxon>
    </lineage>
</organism>
<dbReference type="EMBL" id="JACXVP010000010">
    <property type="protein sequence ID" value="KAG5580402.1"/>
    <property type="molecule type" value="Genomic_DNA"/>
</dbReference>
<reference evidence="1 2" key="1">
    <citation type="submission" date="2020-09" db="EMBL/GenBank/DDBJ databases">
        <title>De no assembly of potato wild relative species, Solanum commersonii.</title>
        <authorList>
            <person name="Cho K."/>
        </authorList>
    </citation>
    <scope>NUCLEOTIDE SEQUENCE [LARGE SCALE GENOMIC DNA]</scope>
    <source>
        <strain evidence="1">LZ3.2</strain>
        <tissue evidence="1">Leaf</tissue>
    </source>
</reference>
<protein>
    <submittedName>
        <fullName evidence="1">Uncharacterized protein</fullName>
    </submittedName>
</protein>